<feature type="transmembrane region" description="Helical" evidence="1">
    <location>
        <begin position="120"/>
        <end position="141"/>
    </location>
</feature>
<comment type="caution">
    <text evidence="2">The sequence shown here is derived from an EMBL/GenBank/DDBJ whole genome shotgun (WGS) entry which is preliminary data.</text>
</comment>
<name>A0ABU3ETL1_9ENTE</name>
<protein>
    <recommendedName>
        <fullName evidence="4">CPBP family intramembrane metalloprotease</fullName>
    </recommendedName>
</protein>
<dbReference type="Proteomes" id="UP001252875">
    <property type="component" value="Unassembled WGS sequence"/>
</dbReference>
<evidence type="ECO:0008006" key="4">
    <source>
        <dbReference type="Google" id="ProtNLM"/>
    </source>
</evidence>
<keyword evidence="1" id="KW-0472">Membrane</keyword>
<feature type="transmembrane region" description="Helical" evidence="1">
    <location>
        <begin position="179"/>
        <end position="196"/>
    </location>
</feature>
<feature type="transmembrane region" description="Helical" evidence="1">
    <location>
        <begin position="82"/>
        <end position="100"/>
    </location>
</feature>
<organism evidence="2 3">
    <name type="scientific">Enterococcus hulanensis</name>
    <dbReference type="NCBI Taxonomy" id="2559929"/>
    <lineage>
        <taxon>Bacteria</taxon>
        <taxon>Bacillati</taxon>
        <taxon>Bacillota</taxon>
        <taxon>Bacilli</taxon>
        <taxon>Lactobacillales</taxon>
        <taxon>Enterococcaceae</taxon>
        <taxon>Enterococcus</taxon>
    </lineage>
</organism>
<keyword evidence="1" id="KW-1133">Transmembrane helix</keyword>
<keyword evidence="3" id="KW-1185">Reference proteome</keyword>
<reference evidence="2 3" key="1">
    <citation type="submission" date="2023-03" db="EMBL/GenBank/DDBJ databases">
        <authorList>
            <person name="Shen W."/>
            <person name="Cai J."/>
        </authorList>
    </citation>
    <scope>NUCLEOTIDE SEQUENCE [LARGE SCALE GENOMIC DNA]</scope>
    <source>
        <strain evidence="2 3">D6-4</strain>
    </source>
</reference>
<evidence type="ECO:0000256" key="1">
    <source>
        <dbReference type="SAM" id="Phobius"/>
    </source>
</evidence>
<evidence type="ECO:0000313" key="2">
    <source>
        <dbReference type="EMBL" id="MDT2598205.1"/>
    </source>
</evidence>
<feature type="transmembrane region" description="Helical" evidence="1">
    <location>
        <begin position="153"/>
        <end position="173"/>
    </location>
</feature>
<sequence>MILEKGKKISPIDFLWLALYAFAGFSLELILGMVTNGLSLTMNAILTALLWSGVSLFLVHYAKKRFDFDVFSVIQPLDKNRLLPIIGLVVTVIIVTSLGFGGFKPLVEFNGELEKSLSALIFRTLYYLAECSLIVLVIAFGQKFFEAQFGLSDRFPSGGLLLAITWGLIHFLLQGFSGGLYTIFFAFVAGLIFLLCQKDLRWTYFFVAIAFIL</sequence>
<feature type="transmembrane region" description="Helical" evidence="1">
    <location>
        <begin position="12"/>
        <end position="34"/>
    </location>
</feature>
<dbReference type="RefSeq" id="WP_311843179.1">
    <property type="nucleotide sequence ID" value="NZ_JARPYG010000001.1"/>
</dbReference>
<gene>
    <name evidence="2" type="ORF">P7D85_00380</name>
</gene>
<proteinExistence type="predicted"/>
<accession>A0ABU3ETL1</accession>
<keyword evidence="1" id="KW-0812">Transmembrane</keyword>
<dbReference type="EMBL" id="JARPYI010000001">
    <property type="protein sequence ID" value="MDT2598205.1"/>
    <property type="molecule type" value="Genomic_DNA"/>
</dbReference>
<evidence type="ECO:0000313" key="3">
    <source>
        <dbReference type="Proteomes" id="UP001252875"/>
    </source>
</evidence>
<feature type="transmembrane region" description="Helical" evidence="1">
    <location>
        <begin position="40"/>
        <end position="61"/>
    </location>
</feature>